<evidence type="ECO:0000313" key="2">
    <source>
        <dbReference type="Proteomes" id="UP000620104"/>
    </source>
</evidence>
<dbReference type="EMBL" id="BLZA01000030">
    <property type="protein sequence ID" value="GHJ88492.1"/>
    <property type="molecule type" value="Genomic_DNA"/>
</dbReference>
<dbReference type="CDD" id="cd02440">
    <property type="entry name" value="AdoMet_MTases"/>
    <property type="match status" value="1"/>
</dbReference>
<gene>
    <name evidence="1" type="ORF">NliqN6_4894</name>
</gene>
<dbReference type="OrthoDB" id="506498at2759"/>
<dbReference type="GO" id="GO:0008168">
    <property type="term" value="F:methyltransferase activity"/>
    <property type="evidence" value="ECO:0007669"/>
    <property type="project" value="TreeGrafter"/>
</dbReference>
<name>A0A8H3TWL8_9TREE</name>
<dbReference type="InterPro" id="IPR029063">
    <property type="entry name" value="SAM-dependent_MTases_sf"/>
</dbReference>
<dbReference type="Gene3D" id="3.40.50.150">
    <property type="entry name" value="Vaccinia Virus protein VP39"/>
    <property type="match status" value="1"/>
</dbReference>
<dbReference type="PANTHER" id="PTHR43591:SF24">
    <property type="entry name" value="2-METHOXY-6-POLYPRENYL-1,4-BENZOQUINOL METHYLASE, MITOCHONDRIAL"/>
    <property type="match status" value="1"/>
</dbReference>
<dbReference type="Proteomes" id="UP000620104">
    <property type="component" value="Unassembled WGS sequence"/>
</dbReference>
<dbReference type="SUPFAM" id="SSF53335">
    <property type="entry name" value="S-adenosyl-L-methionine-dependent methyltransferases"/>
    <property type="match status" value="1"/>
</dbReference>
<keyword evidence="2" id="KW-1185">Reference proteome</keyword>
<dbReference type="Pfam" id="PF13489">
    <property type="entry name" value="Methyltransf_23"/>
    <property type="match status" value="1"/>
</dbReference>
<dbReference type="AlphaFoldDB" id="A0A8H3TWL8"/>
<dbReference type="PANTHER" id="PTHR43591">
    <property type="entry name" value="METHYLTRANSFERASE"/>
    <property type="match status" value="1"/>
</dbReference>
<protein>
    <recommendedName>
        <fullName evidence="3">Methyltransferase domain-containing protein</fullName>
    </recommendedName>
</protein>
<proteinExistence type="predicted"/>
<sequence>MATFNATLSANGFADDLETAYATLQLYLALTDLRPGLDASVPYSSLSQVTLHKTLKALSSQSGYDTWTRVKDYLQHVHSTQGRRSSVLDVGTGTGVWAYELGDAEPYADVVGVDLDLSLVGLSVESDQRNDNIDFARLGECLDWVAIMMQAQKTSDLTMPLPYAAESFDIVHIRNLASSIPNYQLLIERCARILRSGGMLVVTELELFYHPSSASESLRAKGIDPDVAVKLRYIIANAGVFAPSSDQDLIVEEIGIPIGGENAPSDHFDRAMISANVQAFESTLLSHGYAAEDIVTLNRDFIEELTAVDSRYFQRTITVCSHKRQY</sequence>
<organism evidence="1 2">
    <name type="scientific">Naganishia liquefaciens</name>
    <dbReference type="NCBI Taxonomy" id="104408"/>
    <lineage>
        <taxon>Eukaryota</taxon>
        <taxon>Fungi</taxon>
        <taxon>Dikarya</taxon>
        <taxon>Basidiomycota</taxon>
        <taxon>Agaricomycotina</taxon>
        <taxon>Tremellomycetes</taxon>
        <taxon>Filobasidiales</taxon>
        <taxon>Filobasidiaceae</taxon>
        <taxon>Naganishia</taxon>
    </lineage>
</organism>
<evidence type="ECO:0000313" key="1">
    <source>
        <dbReference type="EMBL" id="GHJ88492.1"/>
    </source>
</evidence>
<accession>A0A8H3TWL8</accession>
<reference evidence="1" key="1">
    <citation type="submission" date="2020-07" db="EMBL/GenBank/DDBJ databases">
        <title>Draft Genome Sequence of a Deep-Sea Yeast, Naganishia (Cryptococcus) liquefaciens strain N6.</title>
        <authorList>
            <person name="Han Y.W."/>
            <person name="Kajitani R."/>
            <person name="Morimoto H."/>
            <person name="Parhat M."/>
            <person name="Tsubouchi H."/>
            <person name="Bakenova O."/>
            <person name="Ogata M."/>
            <person name="Argunhan B."/>
            <person name="Aoki R."/>
            <person name="Kajiwara S."/>
            <person name="Itoh T."/>
            <person name="Iwasaki H."/>
        </authorList>
    </citation>
    <scope>NUCLEOTIDE SEQUENCE</scope>
    <source>
        <strain evidence="1">N6</strain>
    </source>
</reference>
<evidence type="ECO:0008006" key="3">
    <source>
        <dbReference type="Google" id="ProtNLM"/>
    </source>
</evidence>
<comment type="caution">
    <text evidence="1">The sequence shown here is derived from an EMBL/GenBank/DDBJ whole genome shotgun (WGS) entry which is preliminary data.</text>
</comment>